<gene>
    <name evidence="4" type="ORF">cand_012270</name>
</gene>
<keyword evidence="2" id="KW-0999">Mitochondrion inner membrane</keyword>
<sequence>MNLDKLLTNVARGGLALGVLGIIPYSCLYTVDGGERAVMFNRFGGVSPKPVSEGTHIAIPWLQIPKIYDVRIKPKVINTTTGTKDLQMVNLSLRLLYRPHIKALSRLHRQLGPDYDERVLPSVGNEILKAVVARYDAESLLTQREQFCKDIKEAIVQRTQEFDIVMEDVAITHLTYGKEFAKAIEDKQVAEQEAERVKFIVQKAEYEKQAAIIRAEGEALAAEMISKALAESGSGLIKIRRLDGARDIVESLGKSRNVTFIPGKGPQLLFSMQTSGGTSGGTSLLGKNS</sequence>
<keyword evidence="2" id="KW-0496">Mitochondrion</keyword>
<evidence type="ECO:0000313" key="4">
    <source>
        <dbReference type="EMBL" id="OII72544.1"/>
    </source>
</evidence>
<dbReference type="GO" id="GO:0005743">
    <property type="term" value="C:mitochondrial inner membrane"/>
    <property type="evidence" value="ECO:0007669"/>
    <property type="project" value="UniProtKB-SubCell"/>
</dbReference>
<dbReference type="PRINTS" id="PR00679">
    <property type="entry name" value="PROHIBITIN"/>
</dbReference>
<evidence type="ECO:0000256" key="1">
    <source>
        <dbReference type="ARBA" id="ARBA00009658"/>
    </source>
</evidence>
<dbReference type="Gene3D" id="3.30.479.30">
    <property type="entry name" value="Band 7 domain"/>
    <property type="match status" value="1"/>
</dbReference>
<reference evidence="4 5" key="1">
    <citation type="submission" date="2016-10" db="EMBL/GenBank/DDBJ databases">
        <title>Reductive evolution of mitochondrial metabolism and differential evolution of invasion-related proteins in Cryptosporidium.</title>
        <authorList>
            <person name="Liu S."/>
            <person name="Roellig D.M."/>
            <person name="Guo Y."/>
            <person name="Li N."/>
            <person name="Frace M.A."/>
            <person name="Tang K."/>
            <person name="Zhang L."/>
            <person name="Feng Y."/>
            <person name="Xiao L."/>
        </authorList>
    </citation>
    <scope>NUCLEOTIDE SEQUENCE [LARGE SCALE GENOMIC DNA]</scope>
    <source>
        <strain evidence="4">30847</strain>
    </source>
</reference>
<comment type="similarity">
    <text evidence="1 2">Belongs to the prohibitin family.</text>
</comment>
<keyword evidence="2" id="KW-0472">Membrane</keyword>
<dbReference type="CDD" id="cd03401">
    <property type="entry name" value="SPFH_prohibitin"/>
    <property type="match status" value="1"/>
</dbReference>
<dbReference type="GeneID" id="92365412"/>
<dbReference type="Proteomes" id="UP000186804">
    <property type="component" value="Unassembled WGS sequence"/>
</dbReference>
<dbReference type="SMART" id="SM00244">
    <property type="entry name" value="PHB"/>
    <property type="match status" value="1"/>
</dbReference>
<dbReference type="SUPFAM" id="SSF117892">
    <property type="entry name" value="Band 7/SPFH domain"/>
    <property type="match status" value="1"/>
</dbReference>
<dbReference type="EMBL" id="LRBS01000112">
    <property type="protein sequence ID" value="OII72544.1"/>
    <property type="molecule type" value="Genomic_DNA"/>
</dbReference>
<evidence type="ECO:0000256" key="2">
    <source>
        <dbReference type="RuleBase" id="RU366048"/>
    </source>
</evidence>
<proteinExistence type="inferred from homology"/>
<dbReference type="RefSeq" id="XP_067066984.1">
    <property type="nucleotide sequence ID" value="XM_067211465.1"/>
</dbReference>
<evidence type="ECO:0000259" key="3">
    <source>
        <dbReference type="SMART" id="SM00244"/>
    </source>
</evidence>
<dbReference type="GO" id="GO:0007005">
    <property type="term" value="P:mitochondrion organization"/>
    <property type="evidence" value="ECO:0007669"/>
    <property type="project" value="TreeGrafter"/>
</dbReference>
<comment type="caution">
    <text evidence="4">The sequence shown here is derived from an EMBL/GenBank/DDBJ whole genome shotgun (WGS) entry which is preliminary data.</text>
</comment>
<dbReference type="InterPro" id="IPR001107">
    <property type="entry name" value="Band_7"/>
</dbReference>
<accession>A0A1J4ME81</accession>
<dbReference type="Pfam" id="PF01145">
    <property type="entry name" value="Band_7"/>
    <property type="match status" value="1"/>
</dbReference>
<dbReference type="FunFam" id="3.30.479.30:FF:000001">
    <property type="entry name" value="Prohibitin 2"/>
    <property type="match status" value="1"/>
</dbReference>
<dbReference type="AlphaFoldDB" id="A0A1J4ME81"/>
<keyword evidence="5" id="KW-1185">Reference proteome</keyword>
<dbReference type="OrthoDB" id="275637at2759"/>
<dbReference type="PANTHER" id="PTHR23222:SF0">
    <property type="entry name" value="PROHIBITIN 1"/>
    <property type="match status" value="1"/>
</dbReference>
<dbReference type="InterPro" id="IPR036013">
    <property type="entry name" value="Band_7/SPFH_dom_sf"/>
</dbReference>
<evidence type="ECO:0000313" key="5">
    <source>
        <dbReference type="Proteomes" id="UP000186804"/>
    </source>
</evidence>
<comment type="subcellular location">
    <subcellularLocation>
        <location evidence="2">Mitochondrion inner membrane</location>
    </subcellularLocation>
</comment>
<dbReference type="PANTHER" id="PTHR23222">
    <property type="entry name" value="PROHIBITIN"/>
    <property type="match status" value="1"/>
</dbReference>
<dbReference type="InterPro" id="IPR000163">
    <property type="entry name" value="Prohibitin"/>
</dbReference>
<dbReference type="VEuPathDB" id="CryptoDB:cand_012270"/>
<feature type="domain" description="Band 7" evidence="3">
    <location>
        <begin position="26"/>
        <end position="188"/>
    </location>
</feature>
<organism evidence="4 5">
    <name type="scientific">Cryptosporidium andersoni</name>
    <dbReference type="NCBI Taxonomy" id="117008"/>
    <lineage>
        <taxon>Eukaryota</taxon>
        <taxon>Sar</taxon>
        <taxon>Alveolata</taxon>
        <taxon>Apicomplexa</taxon>
        <taxon>Conoidasida</taxon>
        <taxon>Coccidia</taxon>
        <taxon>Eucoccidiorida</taxon>
        <taxon>Eimeriorina</taxon>
        <taxon>Cryptosporidiidae</taxon>
        <taxon>Cryptosporidium</taxon>
    </lineage>
</organism>
<name>A0A1J4ME81_9CRYT</name>
<protein>
    <recommendedName>
        <fullName evidence="2">Prohibitin</fullName>
    </recommendedName>
</protein>